<dbReference type="InterPro" id="IPR029017">
    <property type="entry name" value="Enolase-like_N"/>
</dbReference>
<sequence length="162" mass="17678">MRITSVTPYVVRGSLANSDNSDWDYSCLVRIETDTGLLGWGEGASPAPQPGWGAPKILEMINTMSAPTLIGRDPTEPMVIWKELQILSVSTFGPPTWTADEQKASTGAISAIDIALWDINGQAKGQPICKLLSNVIRSRIKVCVDVSFNHSWLTQFSSDSPW</sequence>
<dbReference type="AlphaFoldDB" id="A0A1V6RNI8"/>
<protein>
    <recommendedName>
        <fullName evidence="1">Mandelate racemase/muconate lactonizing enzyme N-terminal domain-containing protein</fullName>
    </recommendedName>
</protein>
<evidence type="ECO:0000259" key="1">
    <source>
        <dbReference type="Pfam" id="PF02746"/>
    </source>
</evidence>
<keyword evidence="3" id="KW-1185">Reference proteome</keyword>
<feature type="domain" description="Mandelate racemase/muconate lactonizing enzyme N-terminal" evidence="1">
    <location>
        <begin position="27"/>
        <end position="132"/>
    </location>
</feature>
<dbReference type="InterPro" id="IPR034593">
    <property type="entry name" value="DgoD-like"/>
</dbReference>
<dbReference type="InterPro" id="IPR013341">
    <property type="entry name" value="Mandelate_racemase_N_dom"/>
</dbReference>
<dbReference type="Proteomes" id="UP000191612">
    <property type="component" value="Unassembled WGS sequence"/>
</dbReference>
<evidence type="ECO:0000313" key="2">
    <source>
        <dbReference type="EMBL" id="OQE03357.1"/>
    </source>
</evidence>
<proteinExistence type="predicted"/>
<dbReference type="STRING" id="60172.A0A1V6RNI8"/>
<dbReference type="SUPFAM" id="SSF54826">
    <property type="entry name" value="Enolase N-terminal domain-like"/>
    <property type="match status" value="1"/>
</dbReference>
<dbReference type="EMBL" id="MDYO01000001">
    <property type="protein sequence ID" value="OQE03357.1"/>
    <property type="molecule type" value="Genomic_DNA"/>
</dbReference>
<dbReference type="PANTHER" id="PTHR48080">
    <property type="entry name" value="D-GALACTONATE DEHYDRATASE-RELATED"/>
    <property type="match status" value="1"/>
</dbReference>
<dbReference type="Pfam" id="PF02746">
    <property type="entry name" value="MR_MLE_N"/>
    <property type="match status" value="1"/>
</dbReference>
<gene>
    <name evidence="2" type="ORF">PENSOL_c001G11787</name>
</gene>
<evidence type="ECO:0000313" key="3">
    <source>
        <dbReference type="Proteomes" id="UP000191612"/>
    </source>
</evidence>
<accession>A0A1V6RNI8</accession>
<organism evidence="2 3">
    <name type="scientific">Penicillium solitum</name>
    <dbReference type="NCBI Taxonomy" id="60172"/>
    <lineage>
        <taxon>Eukaryota</taxon>
        <taxon>Fungi</taxon>
        <taxon>Dikarya</taxon>
        <taxon>Ascomycota</taxon>
        <taxon>Pezizomycotina</taxon>
        <taxon>Eurotiomycetes</taxon>
        <taxon>Eurotiomycetidae</taxon>
        <taxon>Eurotiales</taxon>
        <taxon>Aspergillaceae</taxon>
        <taxon>Penicillium</taxon>
    </lineage>
</organism>
<comment type="caution">
    <text evidence="2">The sequence shown here is derived from an EMBL/GenBank/DDBJ whole genome shotgun (WGS) entry which is preliminary data.</text>
</comment>
<reference evidence="3" key="1">
    <citation type="journal article" date="2017" name="Nat. Microbiol.">
        <title>Global analysis of biosynthetic gene clusters reveals vast potential of secondary metabolite production in Penicillium species.</title>
        <authorList>
            <person name="Nielsen J.C."/>
            <person name="Grijseels S."/>
            <person name="Prigent S."/>
            <person name="Ji B."/>
            <person name="Dainat J."/>
            <person name="Nielsen K.F."/>
            <person name="Frisvad J.C."/>
            <person name="Workman M."/>
            <person name="Nielsen J."/>
        </authorList>
    </citation>
    <scope>NUCLEOTIDE SEQUENCE [LARGE SCALE GENOMIC DNA]</scope>
    <source>
        <strain evidence="3">IBT 29525</strain>
    </source>
</reference>
<name>A0A1V6RNI8_9EURO</name>
<dbReference type="Gene3D" id="3.30.390.10">
    <property type="entry name" value="Enolase-like, N-terminal domain"/>
    <property type="match status" value="1"/>
</dbReference>